<keyword evidence="2" id="KW-1185">Reference proteome</keyword>
<dbReference type="EMBL" id="KQ981456">
    <property type="protein sequence ID" value="KYN41576.1"/>
    <property type="molecule type" value="Genomic_DNA"/>
</dbReference>
<organism evidence="1 2">
    <name type="scientific">Trachymyrmex septentrionalis</name>
    <dbReference type="NCBI Taxonomy" id="34720"/>
    <lineage>
        <taxon>Eukaryota</taxon>
        <taxon>Metazoa</taxon>
        <taxon>Ecdysozoa</taxon>
        <taxon>Arthropoda</taxon>
        <taxon>Hexapoda</taxon>
        <taxon>Insecta</taxon>
        <taxon>Pterygota</taxon>
        <taxon>Neoptera</taxon>
        <taxon>Endopterygota</taxon>
        <taxon>Hymenoptera</taxon>
        <taxon>Apocrita</taxon>
        <taxon>Aculeata</taxon>
        <taxon>Formicoidea</taxon>
        <taxon>Formicidae</taxon>
        <taxon>Myrmicinae</taxon>
        <taxon>Trachymyrmex</taxon>
    </lineage>
</organism>
<evidence type="ECO:0000313" key="2">
    <source>
        <dbReference type="Proteomes" id="UP000078541"/>
    </source>
</evidence>
<dbReference type="STRING" id="34720.A0A151JZJ6"/>
<name>A0A151JZJ6_9HYME</name>
<reference evidence="1 2" key="1">
    <citation type="submission" date="2016-03" db="EMBL/GenBank/DDBJ databases">
        <title>Trachymyrmex septentrionalis WGS genome.</title>
        <authorList>
            <person name="Nygaard S."/>
            <person name="Hu H."/>
            <person name="Boomsma J."/>
            <person name="Zhang G."/>
        </authorList>
    </citation>
    <scope>NUCLEOTIDE SEQUENCE [LARGE SCALE GENOMIC DNA]</scope>
    <source>
        <strain evidence="1">Tsep2-gDNA-1</strain>
        <tissue evidence="1">Whole body</tissue>
    </source>
</reference>
<dbReference type="AlphaFoldDB" id="A0A151JZJ6"/>
<dbReference type="Proteomes" id="UP000078541">
    <property type="component" value="Unassembled WGS sequence"/>
</dbReference>
<sequence>MLLTKDIFNVSDLRQEVFHLNRNLTKEMLKVTALEEEIQTPLNIHRWRKLEVSFFFFKVAA</sequence>
<gene>
    <name evidence="1" type="ORF">ALC56_04041</name>
</gene>
<protein>
    <submittedName>
        <fullName evidence="1">Uncharacterized protein</fullName>
    </submittedName>
</protein>
<accession>A0A151JZJ6</accession>
<proteinExistence type="predicted"/>
<evidence type="ECO:0000313" key="1">
    <source>
        <dbReference type="EMBL" id="KYN41576.1"/>
    </source>
</evidence>